<sequence>MKEIEHAKELLLFICLSYSGFAISEDMIFKSPVGSLYTLEYNNEYVGANVLKLTMTHVSDDACAKLTPELAGKYFEVQVNSQYVPLTPPASGTTWNRNYVVVDKAAALCQSGKNNTIVVNHFIYPKTYALYNENGDIVNSVSGSSAKENIVNSSYEIYRKTMQTRENHQLSVK</sequence>
<proteinExistence type="predicted"/>
<evidence type="ECO:0000313" key="1">
    <source>
        <dbReference type="EMBL" id="KAA9001653.1"/>
    </source>
</evidence>
<dbReference type="Proteomes" id="UP000335415">
    <property type="component" value="Unassembled WGS sequence"/>
</dbReference>
<keyword evidence="2" id="KW-1185">Reference proteome</keyword>
<protein>
    <submittedName>
        <fullName evidence="1">Uncharacterized protein</fullName>
    </submittedName>
</protein>
<dbReference type="RefSeq" id="WP_150433894.1">
    <property type="nucleotide sequence ID" value="NZ_VYKJ01000002.1"/>
</dbReference>
<accession>A0A5J5G466</accession>
<dbReference type="EMBL" id="VYKJ01000002">
    <property type="protein sequence ID" value="KAA9001653.1"/>
    <property type="molecule type" value="Genomic_DNA"/>
</dbReference>
<dbReference type="AlphaFoldDB" id="A0A5J5G466"/>
<comment type="caution">
    <text evidence="1">The sequence shown here is derived from an EMBL/GenBank/DDBJ whole genome shotgun (WGS) entry which is preliminary data.</text>
</comment>
<organism evidence="1 2">
    <name type="scientific">Affinibrenneria salicis</name>
    <dbReference type="NCBI Taxonomy" id="2590031"/>
    <lineage>
        <taxon>Bacteria</taxon>
        <taxon>Pseudomonadati</taxon>
        <taxon>Pseudomonadota</taxon>
        <taxon>Gammaproteobacteria</taxon>
        <taxon>Enterobacterales</taxon>
        <taxon>Pectobacteriaceae</taxon>
        <taxon>Affinibrenneria</taxon>
    </lineage>
</organism>
<evidence type="ECO:0000313" key="2">
    <source>
        <dbReference type="Proteomes" id="UP000335415"/>
    </source>
</evidence>
<name>A0A5J5G466_9GAMM</name>
<reference evidence="1 2" key="1">
    <citation type="submission" date="2019-09" db="EMBL/GenBank/DDBJ databases">
        <authorList>
            <person name="Li Y."/>
        </authorList>
    </citation>
    <scope>NUCLEOTIDE SEQUENCE [LARGE SCALE GENOMIC DNA]</scope>
    <source>
        <strain evidence="1 2">L3-3HA</strain>
    </source>
</reference>
<gene>
    <name evidence="1" type="ORF">FJU30_05000</name>
</gene>
<dbReference type="OrthoDB" id="6428259at2"/>